<dbReference type="SUPFAM" id="SSF53335">
    <property type="entry name" value="S-adenosyl-L-methionine-dependent methyltransferases"/>
    <property type="match status" value="1"/>
</dbReference>
<dbReference type="EMBL" id="MFGJ01000008">
    <property type="protein sequence ID" value="OGF30868.1"/>
    <property type="molecule type" value="Genomic_DNA"/>
</dbReference>
<dbReference type="Gene3D" id="3.40.50.150">
    <property type="entry name" value="Vaccinia Virus protein VP39"/>
    <property type="match status" value="1"/>
</dbReference>
<dbReference type="InterPro" id="IPR029063">
    <property type="entry name" value="SAM-dependent_MTases_sf"/>
</dbReference>
<dbReference type="AlphaFoldDB" id="A0A1F5SVV3"/>
<comment type="caution">
    <text evidence="3">The sequence shown here is derived from an EMBL/GenBank/DDBJ whole genome shotgun (WGS) entry which is preliminary data.</text>
</comment>
<dbReference type="STRING" id="1798002.A2478_00230"/>
<evidence type="ECO:0000313" key="4">
    <source>
        <dbReference type="Proteomes" id="UP000179001"/>
    </source>
</evidence>
<evidence type="ECO:0000313" key="3">
    <source>
        <dbReference type="EMBL" id="OGF30868.1"/>
    </source>
</evidence>
<dbReference type="Proteomes" id="UP000179001">
    <property type="component" value="Unassembled WGS sequence"/>
</dbReference>
<dbReference type="InterPro" id="IPR041698">
    <property type="entry name" value="Methyltransf_25"/>
</dbReference>
<gene>
    <name evidence="3" type="ORF">A2478_00230</name>
</gene>
<reference evidence="3 4" key="1">
    <citation type="journal article" date="2016" name="Nat. Commun.">
        <title>Thousands of microbial genomes shed light on interconnected biogeochemical processes in an aquifer system.</title>
        <authorList>
            <person name="Anantharaman K."/>
            <person name="Brown C.T."/>
            <person name="Hug L.A."/>
            <person name="Sharon I."/>
            <person name="Castelle C.J."/>
            <person name="Probst A.J."/>
            <person name="Thomas B.C."/>
            <person name="Singh A."/>
            <person name="Wilkins M.J."/>
            <person name="Karaoz U."/>
            <person name="Brodie E.L."/>
            <person name="Williams K.H."/>
            <person name="Hubbard S.S."/>
            <person name="Banfield J.F."/>
        </authorList>
    </citation>
    <scope>NUCLEOTIDE SEQUENCE [LARGE SCALE GENOMIC DNA]</scope>
</reference>
<organism evidence="3 4">
    <name type="scientific">Candidatus Falkowbacteria bacterium RIFOXYC2_FULL_36_12</name>
    <dbReference type="NCBI Taxonomy" id="1798002"/>
    <lineage>
        <taxon>Bacteria</taxon>
        <taxon>Candidatus Falkowiibacteriota</taxon>
    </lineage>
</organism>
<dbReference type="CDD" id="cd02440">
    <property type="entry name" value="AdoMet_MTases"/>
    <property type="match status" value="1"/>
</dbReference>
<proteinExistence type="predicted"/>
<dbReference type="GO" id="GO:0016740">
    <property type="term" value="F:transferase activity"/>
    <property type="evidence" value="ECO:0007669"/>
    <property type="project" value="UniProtKB-KW"/>
</dbReference>
<feature type="domain" description="Methyltransferase" evidence="2">
    <location>
        <begin position="40"/>
        <end position="136"/>
    </location>
</feature>
<dbReference type="PANTHER" id="PTHR43861">
    <property type="entry name" value="TRANS-ACONITATE 2-METHYLTRANSFERASE-RELATED"/>
    <property type="match status" value="1"/>
</dbReference>
<name>A0A1F5SVV3_9BACT</name>
<sequence>MGLTNYWNEQHQKYEKTNWITKPSLFIQSVFSYFPPSACVLELAAGQGADTKFMIKNGCNVVAVDISQYALDIAKSRIGEQNIHKVEFIALDIAEKLPFEDEKFDVVYSHLGLHYFSDKKTIEILKEIKRVLKVQGSLIMLVNTNQDIELGKMKMKKIEDNYYETETGLKKKYFSTDEIKILVEPFFEVVLLDNQGETYKDRAVGNANLIRLIGRKK</sequence>
<evidence type="ECO:0000259" key="2">
    <source>
        <dbReference type="Pfam" id="PF13649"/>
    </source>
</evidence>
<keyword evidence="1" id="KW-0808">Transferase</keyword>
<accession>A0A1F5SVV3</accession>
<protein>
    <recommendedName>
        <fullName evidence="2">Methyltransferase domain-containing protein</fullName>
    </recommendedName>
</protein>
<dbReference type="Pfam" id="PF13649">
    <property type="entry name" value="Methyltransf_25"/>
    <property type="match status" value="1"/>
</dbReference>
<evidence type="ECO:0000256" key="1">
    <source>
        <dbReference type="ARBA" id="ARBA00022679"/>
    </source>
</evidence>